<evidence type="ECO:0000313" key="2">
    <source>
        <dbReference type="EMBL" id="TMJ06521.1"/>
    </source>
</evidence>
<dbReference type="GO" id="GO:0006629">
    <property type="term" value="P:lipid metabolic process"/>
    <property type="evidence" value="ECO:0007669"/>
    <property type="project" value="InterPro"/>
</dbReference>
<dbReference type="Pfam" id="PF03009">
    <property type="entry name" value="GDPD"/>
    <property type="match status" value="1"/>
</dbReference>
<evidence type="ECO:0000259" key="1">
    <source>
        <dbReference type="PROSITE" id="PS51704"/>
    </source>
</evidence>
<gene>
    <name evidence="2" type="ORF">E6G99_08830</name>
</gene>
<dbReference type="InterPro" id="IPR030395">
    <property type="entry name" value="GP_PDE_dom"/>
</dbReference>
<reference evidence="2 3" key="1">
    <citation type="journal article" date="2019" name="Nat. Microbiol.">
        <title>Mediterranean grassland soil C-N compound turnover is dependent on rainfall and depth, and is mediated by genomically divergent microorganisms.</title>
        <authorList>
            <person name="Diamond S."/>
            <person name="Andeer P.F."/>
            <person name="Li Z."/>
            <person name="Crits-Christoph A."/>
            <person name="Burstein D."/>
            <person name="Anantharaman K."/>
            <person name="Lane K.R."/>
            <person name="Thomas B.C."/>
            <person name="Pan C."/>
            <person name="Northen T.R."/>
            <person name="Banfield J.F."/>
        </authorList>
    </citation>
    <scope>NUCLEOTIDE SEQUENCE [LARGE SCALE GENOMIC DNA]</scope>
    <source>
        <strain evidence="2">NP_2</strain>
    </source>
</reference>
<dbReference type="PROSITE" id="PS51704">
    <property type="entry name" value="GP_PDE"/>
    <property type="match status" value="1"/>
</dbReference>
<dbReference type="SUPFAM" id="SSF51695">
    <property type="entry name" value="PLC-like phosphodiesterases"/>
    <property type="match status" value="1"/>
</dbReference>
<organism evidence="2 3">
    <name type="scientific">Candidatus Segetimicrobium genomatis</name>
    <dbReference type="NCBI Taxonomy" id="2569760"/>
    <lineage>
        <taxon>Bacteria</taxon>
        <taxon>Bacillati</taxon>
        <taxon>Candidatus Sysuimicrobiota</taxon>
        <taxon>Candidatus Sysuimicrobiia</taxon>
        <taxon>Candidatus Sysuimicrobiales</taxon>
        <taxon>Candidatus Segetimicrobiaceae</taxon>
        <taxon>Candidatus Segetimicrobium</taxon>
    </lineage>
</organism>
<proteinExistence type="predicted"/>
<sequence>MNKWLESTRCLVIAHRGASAAAPENTLAAFRLAADLGADGIELDVRGTADGQLVVLHDASVNRTTDGTGRVAALTLDQLRCVDAGKKFGPSFRGERIPLLSQVFEVVAGRLLVDVEIKAAGVEAALLDLIRRMSMADSVLISSFDSKVVGRMRDMAPEIPVGLLHSAADPNAAVALRAAAYLPEVVTLTADVVAVCRRHGMRVITWTVGTEREARDALQLGVDGIIADDPTLVRRILTQREASP</sequence>
<name>A0A537LET8_9BACT</name>
<dbReference type="InterPro" id="IPR017946">
    <property type="entry name" value="PLC-like_Pdiesterase_TIM-brl"/>
</dbReference>
<dbReference type="EMBL" id="VBAJ01000227">
    <property type="protein sequence ID" value="TMJ06521.1"/>
    <property type="molecule type" value="Genomic_DNA"/>
</dbReference>
<accession>A0A537LET8</accession>
<protein>
    <submittedName>
        <fullName evidence="2">Glycerophosphodiester phosphodiesterase</fullName>
    </submittedName>
</protein>
<dbReference type="PANTHER" id="PTHR46211">
    <property type="entry name" value="GLYCEROPHOSPHORYL DIESTER PHOSPHODIESTERASE"/>
    <property type="match status" value="1"/>
</dbReference>
<feature type="domain" description="GP-PDE" evidence="1">
    <location>
        <begin position="10"/>
        <end position="237"/>
    </location>
</feature>
<dbReference type="AlphaFoldDB" id="A0A537LET8"/>
<dbReference type="Proteomes" id="UP000318661">
    <property type="component" value="Unassembled WGS sequence"/>
</dbReference>
<dbReference type="PANTHER" id="PTHR46211:SF14">
    <property type="entry name" value="GLYCEROPHOSPHODIESTER PHOSPHODIESTERASE"/>
    <property type="match status" value="1"/>
</dbReference>
<dbReference type="GO" id="GO:0008081">
    <property type="term" value="F:phosphoric diester hydrolase activity"/>
    <property type="evidence" value="ECO:0007669"/>
    <property type="project" value="InterPro"/>
</dbReference>
<comment type="caution">
    <text evidence="2">The sequence shown here is derived from an EMBL/GenBank/DDBJ whole genome shotgun (WGS) entry which is preliminary data.</text>
</comment>
<dbReference type="Gene3D" id="3.20.20.190">
    <property type="entry name" value="Phosphatidylinositol (PI) phosphodiesterase"/>
    <property type="match status" value="1"/>
</dbReference>
<evidence type="ECO:0000313" key="3">
    <source>
        <dbReference type="Proteomes" id="UP000318661"/>
    </source>
</evidence>